<dbReference type="EMBL" id="JANPWB010000005">
    <property type="protein sequence ID" value="KAJ1190603.1"/>
    <property type="molecule type" value="Genomic_DNA"/>
</dbReference>
<evidence type="ECO:0000313" key="2">
    <source>
        <dbReference type="EMBL" id="KAJ1190603.1"/>
    </source>
</evidence>
<evidence type="ECO:0000256" key="1">
    <source>
        <dbReference type="SAM" id="MobiDB-lite"/>
    </source>
</evidence>
<keyword evidence="3" id="KW-1185">Reference proteome</keyword>
<dbReference type="AlphaFoldDB" id="A0AAV7UP31"/>
<organism evidence="2 3">
    <name type="scientific">Pleurodeles waltl</name>
    <name type="common">Iberian ribbed newt</name>
    <dbReference type="NCBI Taxonomy" id="8319"/>
    <lineage>
        <taxon>Eukaryota</taxon>
        <taxon>Metazoa</taxon>
        <taxon>Chordata</taxon>
        <taxon>Craniata</taxon>
        <taxon>Vertebrata</taxon>
        <taxon>Euteleostomi</taxon>
        <taxon>Amphibia</taxon>
        <taxon>Batrachia</taxon>
        <taxon>Caudata</taxon>
        <taxon>Salamandroidea</taxon>
        <taxon>Salamandridae</taxon>
        <taxon>Pleurodelinae</taxon>
        <taxon>Pleurodeles</taxon>
    </lineage>
</organism>
<comment type="caution">
    <text evidence="2">The sequence shown here is derived from an EMBL/GenBank/DDBJ whole genome shotgun (WGS) entry which is preliminary data.</text>
</comment>
<name>A0AAV7UP31_PLEWA</name>
<feature type="region of interest" description="Disordered" evidence="1">
    <location>
        <begin position="1"/>
        <end position="81"/>
    </location>
</feature>
<accession>A0AAV7UP31</accession>
<reference evidence="2" key="1">
    <citation type="journal article" date="2022" name="bioRxiv">
        <title>Sequencing and chromosome-scale assembly of the giantPleurodeles waltlgenome.</title>
        <authorList>
            <person name="Brown T."/>
            <person name="Elewa A."/>
            <person name="Iarovenko S."/>
            <person name="Subramanian E."/>
            <person name="Araus A.J."/>
            <person name="Petzold A."/>
            <person name="Susuki M."/>
            <person name="Suzuki K.-i.T."/>
            <person name="Hayashi T."/>
            <person name="Toyoda A."/>
            <person name="Oliveira C."/>
            <person name="Osipova E."/>
            <person name="Leigh N.D."/>
            <person name="Simon A."/>
            <person name="Yun M.H."/>
        </authorList>
    </citation>
    <scope>NUCLEOTIDE SEQUENCE</scope>
    <source>
        <strain evidence="2">20211129_DDA</strain>
        <tissue evidence="2">Liver</tissue>
    </source>
</reference>
<proteinExistence type="predicted"/>
<dbReference type="Proteomes" id="UP001066276">
    <property type="component" value="Chromosome 3_1"/>
</dbReference>
<gene>
    <name evidence="2" type="ORF">NDU88_007341</name>
</gene>
<protein>
    <submittedName>
        <fullName evidence="2">Uncharacterized protein</fullName>
    </submittedName>
</protein>
<sequence>MICRPTGRSPSGASGPPPAASAPPAQWGDPPEVPRSFQAVRLSPAVSHSTTRGRDFGRGDGPPASSSVDRAGPAPQYTPGP</sequence>
<evidence type="ECO:0000313" key="3">
    <source>
        <dbReference type="Proteomes" id="UP001066276"/>
    </source>
</evidence>